<comment type="similarity">
    <text evidence="8">Belongs to the insect chemoreceptor superfamily. Gustatory receptor (GR) family.</text>
</comment>
<feature type="transmembrane region" description="Helical" evidence="8">
    <location>
        <begin position="285"/>
        <end position="306"/>
    </location>
</feature>
<dbReference type="Pfam" id="PF08395">
    <property type="entry name" value="7tm_7"/>
    <property type="match status" value="1"/>
</dbReference>
<comment type="caution">
    <text evidence="9">The sequence shown here is derived from an EMBL/GenBank/DDBJ whole genome shotgun (WGS) entry which is preliminary data.</text>
</comment>
<feature type="transmembrane region" description="Helical" evidence="8">
    <location>
        <begin position="250"/>
        <end position="273"/>
    </location>
</feature>
<keyword evidence="5 8" id="KW-0472">Membrane</keyword>
<keyword evidence="7 8" id="KW-0807">Transducer</keyword>
<feature type="transmembrane region" description="Helical" evidence="8">
    <location>
        <begin position="6"/>
        <end position="25"/>
    </location>
</feature>
<dbReference type="InterPro" id="IPR013604">
    <property type="entry name" value="7TM_chemorcpt"/>
</dbReference>
<protein>
    <recommendedName>
        <fullName evidence="8">Gustatory receptor</fullName>
    </recommendedName>
</protein>
<dbReference type="PANTHER" id="PTHR21143:SF134">
    <property type="entry name" value="GUSTATORY RECEPTOR"/>
    <property type="match status" value="1"/>
</dbReference>
<dbReference type="GO" id="GO:0030425">
    <property type="term" value="C:dendrite"/>
    <property type="evidence" value="ECO:0007669"/>
    <property type="project" value="TreeGrafter"/>
</dbReference>
<dbReference type="GO" id="GO:0050909">
    <property type="term" value="P:sensory perception of taste"/>
    <property type="evidence" value="ECO:0007669"/>
    <property type="project" value="InterPro"/>
</dbReference>
<keyword evidence="4 8" id="KW-1133">Transmembrane helix</keyword>
<dbReference type="GO" id="GO:0007165">
    <property type="term" value="P:signal transduction"/>
    <property type="evidence" value="ECO:0007669"/>
    <property type="project" value="UniProtKB-KW"/>
</dbReference>
<proteinExistence type="inferred from homology"/>
<keyword evidence="6 8" id="KW-0675">Receptor</keyword>
<sequence length="385" mass="44904">MKNIQTAISPLLILLCLCGFGVFEYPRGRSRFYPTILYILVVWLLYIYIITEVTTFLRRFNIELFIITKTSITFTILTTLLSLHYNKRFKCCLNKLSIVNDTLEKFGTIKNYAKLRRQITWLIIGWIASIFLLNMIDSIWFFENIPHCHAAVAISLPFLINQTLHVNSLCDIFLLILLRYIGSQFEQINQYIAKLTEQDTQQVKHTWAISSLPVDCRHKIGIKTTKVIVLILMHVHLELCVITRELTRIFGMHMVMQTLVFNVITAQIVNDIYNTMIHSNSNYEMALILFVHYIWIVTNIIKMIVFNCVCEKVCSKAGKTEVFLNKLTHYNLDIETHDYIMQFLYKLLQRPLKISGLGLHFGYKLLLQCVNYIGTVIIITLQSRS</sequence>
<evidence type="ECO:0000313" key="9">
    <source>
        <dbReference type="EMBL" id="RLU19074.1"/>
    </source>
</evidence>
<comment type="subcellular location">
    <subcellularLocation>
        <location evidence="1 8">Cell membrane</location>
        <topology evidence="1 8">Multi-pass membrane protein</topology>
    </subcellularLocation>
</comment>
<evidence type="ECO:0000256" key="6">
    <source>
        <dbReference type="ARBA" id="ARBA00023170"/>
    </source>
</evidence>
<evidence type="ECO:0000256" key="8">
    <source>
        <dbReference type="RuleBase" id="RU363108"/>
    </source>
</evidence>
<evidence type="ECO:0000256" key="5">
    <source>
        <dbReference type="ARBA" id="ARBA00023136"/>
    </source>
</evidence>
<evidence type="ECO:0000256" key="1">
    <source>
        <dbReference type="ARBA" id="ARBA00004651"/>
    </source>
</evidence>
<dbReference type="GO" id="GO:0030424">
    <property type="term" value="C:axon"/>
    <property type="evidence" value="ECO:0007669"/>
    <property type="project" value="TreeGrafter"/>
</dbReference>
<evidence type="ECO:0000256" key="7">
    <source>
        <dbReference type="ARBA" id="ARBA00023224"/>
    </source>
</evidence>
<evidence type="ECO:0000256" key="2">
    <source>
        <dbReference type="ARBA" id="ARBA00022475"/>
    </source>
</evidence>
<comment type="function">
    <text evidence="8">Gustatory receptor which mediates acceptance or avoidance behavior, depending on its substrates.</text>
</comment>
<dbReference type="GO" id="GO:0008049">
    <property type="term" value="P:male courtship behavior"/>
    <property type="evidence" value="ECO:0007669"/>
    <property type="project" value="TreeGrafter"/>
</dbReference>
<dbReference type="GO" id="GO:0007635">
    <property type="term" value="P:chemosensory behavior"/>
    <property type="evidence" value="ECO:0007669"/>
    <property type="project" value="TreeGrafter"/>
</dbReference>
<dbReference type="GO" id="GO:0005886">
    <property type="term" value="C:plasma membrane"/>
    <property type="evidence" value="ECO:0007669"/>
    <property type="project" value="UniProtKB-SubCell"/>
</dbReference>
<feature type="transmembrane region" description="Helical" evidence="8">
    <location>
        <begin position="119"/>
        <end position="142"/>
    </location>
</feature>
<keyword evidence="3 8" id="KW-0812">Transmembrane</keyword>
<dbReference type="Proteomes" id="UP000279307">
    <property type="component" value="Chromosome 9"/>
</dbReference>
<dbReference type="AlphaFoldDB" id="A0A3L8DFB3"/>
<dbReference type="OrthoDB" id="7553044at2759"/>
<organism evidence="9">
    <name type="scientific">Ooceraea biroi</name>
    <name type="common">Clonal raider ant</name>
    <name type="synonym">Cerapachys biroi</name>
    <dbReference type="NCBI Taxonomy" id="2015173"/>
    <lineage>
        <taxon>Eukaryota</taxon>
        <taxon>Metazoa</taxon>
        <taxon>Ecdysozoa</taxon>
        <taxon>Arthropoda</taxon>
        <taxon>Hexapoda</taxon>
        <taxon>Insecta</taxon>
        <taxon>Pterygota</taxon>
        <taxon>Neoptera</taxon>
        <taxon>Endopterygota</taxon>
        <taxon>Hymenoptera</taxon>
        <taxon>Apocrita</taxon>
        <taxon>Aculeata</taxon>
        <taxon>Formicoidea</taxon>
        <taxon>Formicidae</taxon>
        <taxon>Dorylinae</taxon>
        <taxon>Ooceraea</taxon>
    </lineage>
</organism>
<evidence type="ECO:0000256" key="4">
    <source>
        <dbReference type="ARBA" id="ARBA00022989"/>
    </source>
</evidence>
<keyword evidence="2 8" id="KW-1003">Cell membrane</keyword>
<feature type="transmembrane region" description="Helical" evidence="8">
    <location>
        <begin position="62"/>
        <end position="85"/>
    </location>
</feature>
<name>A0A3L8DFB3_OOCBI</name>
<gene>
    <name evidence="9" type="ORF">DMN91_009432</name>
</gene>
<dbReference type="EMBL" id="QOIP01000009">
    <property type="protein sequence ID" value="RLU19074.1"/>
    <property type="molecule type" value="Genomic_DNA"/>
</dbReference>
<reference evidence="9" key="1">
    <citation type="journal article" date="2018" name="Genome Res.">
        <title>The genomic architecture and molecular evolution of ant odorant receptors.</title>
        <authorList>
            <person name="McKenzie S.K."/>
            <person name="Kronauer D.J.C."/>
        </authorList>
    </citation>
    <scope>NUCLEOTIDE SEQUENCE [LARGE SCALE GENOMIC DNA]</scope>
    <source>
        <strain evidence="9">Clonal line C1</strain>
    </source>
</reference>
<accession>A0A3L8DFB3</accession>
<reference evidence="9" key="2">
    <citation type="submission" date="2018-07" db="EMBL/GenBank/DDBJ databases">
        <authorList>
            <person name="Mckenzie S.K."/>
            <person name="Kronauer D.J.C."/>
        </authorList>
    </citation>
    <scope>NUCLEOTIDE SEQUENCE</scope>
    <source>
        <strain evidence="9">Clonal line C1</strain>
    </source>
</reference>
<feature type="transmembrane region" description="Helical" evidence="8">
    <location>
        <begin position="32"/>
        <end position="50"/>
    </location>
</feature>
<dbReference type="PANTHER" id="PTHR21143">
    <property type="entry name" value="INVERTEBRATE GUSTATORY RECEPTOR"/>
    <property type="match status" value="1"/>
</dbReference>
<dbReference type="GO" id="GO:0043025">
    <property type="term" value="C:neuronal cell body"/>
    <property type="evidence" value="ECO:0007669"/>
    <property type="project" value="TreeGrafter"/>
</dbReference>
<feature type="transmembrane region" description="Helical" evidence="8">
    <location>
        <begin position="162"/>
        <end position="181"/>
    </location>
</feature>
<evidence type="ECO:0000256" key="3">
    <source>
        <dbReference type="ARBA" id="ARBA00022692"/>
    </source>
</evidence>